<accession>A0A5B7HI11</accession>
<gene>
    <name evidence="2" type="ORF">E2C01_062690</name>
</gene>
<dbReference type="Proteomes" id="UP000324222">
    <property type="component" value="Unassembled WGS sequence"/>
</dbReference>
<organism evidence="2 3">
    <name type="scientific">Portunus trituberculatus</name>
    <name type="common">Swimming crab</name>
    <name type="synonym">Neptunus trituberculatus</name>
    <dbReference type="NCBI Taxonomy" id="210409"/>
    <lineage>
        <taxon>Eukaryota</taxon>
        <taxon>Metazoa</taxon>
        <taxon>Ecdysozoa</taxon>
        <taxon>Arthropoda</taxon>
        <taxon>Crustacea</taxon>
        <taxon>Multicrustacea</taxon>
        <taxon>Malacostraca</taxon>
        <taxon>Eumalacostraca</taxon>
        <taxon>Eucarida</taxon>
        <taxon>Decapoda</taxon>
        <taxon>Pleocyemata</taxon>
        <taxon>Brachyura</taxon>
        <taxon>Eubrachyura</taxon>
        <taxon>Portunoidea</taxon>
        <taxon>Portunidae</taxon>
        <taxon>Portuninae</taxon>
        <taxon>Portunus</taxon>
    </lineage>
</organism>
<feature type="region of interest" description="Disordered" evidence="1">
    <location>
        <begin position="1"/>
        <end position="54"/>
    </location>
</feature>
<dbReference type="AlphaFoldDB" id="A0A5B7HI11"/>
<feature type="compositionally biased region" description="Polar residues" evidence="1">
    <location>
        <begin position="31"/>
        <end position="49"/>
    </location>
</feature>
<feature type="compositionally biased region" description="Polar residues" evidence="1">
    <location>
        <begin position="1"/>
        <end position="11"/>
    </location>
</feature>
<protein>
    <submittedName>
        <fullName evidence="2">Uncharacterized protein</fullName>
    </submittedName>
</protein>
<name>A0A5B7HI11_PORTR</name>
<dbReference type="EMBL" id="VSRR010027926">
    <property type="protein sequence ID" value="MPC68488.1"/>
    <property type="molecule type" value="Genomic_DNA"/>
</dbReference>
<reference evidence="2 3" key="1">
    <citation type="submission" date="2019-05" db="EMBL/GenBank/DDBJ databases">
        <title>Another draft genome of Portunus trituberculatus and its Hox gene families provides insights of decapod evolution.</title>
        <authorList>
            <person name="Jeong J.-H."/>
            <person name="Song I."/>
            <person name="Kim S."/>
            <person name="Choi T."/>
            <person name="Kim D."/>
            <person name="Ryu S."/>
            <person name="Kim W."/>
        </authorList>
    </citation>
    <scope>NUCLEOTIDE SEQUENCE [LARGE SCALE GENOMIC DNA]</scope>
    <source>
        <tissue evidence="2">Muscle</tissue>
    </source>
</reference>
<evidence type="ECO:0000313" key="2">
    <source>
        <dbReference type="EMBL" id="MPC68488.1"/>
    </source>
</evidence>
<evidence type="ECO:0000256" key="1">
    <source>
        <dbReference type="SAM" id="MobiDB-lite"/>
    </source>
</evidence>
<sequence length="87" mass="9481">MTKFQGGTSPSARIPLPRVRKPNGHSDRGQDSNPSAWRPLGSQSTQGSNVPRRHPKFDIVLPTLAPYLMLPTLRSAQSSCTPLFVGK</sequence>
<keyword evidence="3" id="KW-1185">Reference proteome</keyword>
<evidence type="ECO:0000313" key="3">
    <source>
        <dbReference type="Proteomes" id="UP000324222"/>
    </source>
</evidence>
<comment type="caution">
    <text evidence="2">The sequence shown here is derived from an EMBL/GenBank/DDBJ whole genome shotgun (WGS) entry which is preliminary data.</text>
</comment>
<proteinExistence type="predicted"/>